<organism evidence="11 12">
    <name type="scientific">Pseudomonas helmanticensis</name>
    <dbReference type="NCBI Taxonomy" id="1471381"/>
    <lineage>
        <taxon>Bacteria</taxon>
        <taxon>Pseudomonadati</taxon>
        <taxon>Pseudomonadota</taxon>
        <taxon>Gammaproteobacteria</taxon>
        <taxon>Pseudomonadales</taxon>
        <taxon>Pseudomonadaceae</taxon>
        <taxon>Pseudomonas</taxon>
    </lineage>
</organism>
<dbReference type="Gene3D" id="3.90.540.10">
    <property type="entry name" value="Colicin/pyocin, DNase domain"/>
    <property type="match status" value="1"/>
</dbReference>
<dbReference type="Pfam" id="PF06958">
    <property type="entry name" value="Pyocin_S"/>
    <property type="match status" value="1"/>
</dbReference>
<dbReference type="InterPro" id="IPR044925">
    <property type="entry name" value="His-Me_finger_sf"/>
</dbReference>
<feature type="coiled-coil region" evidence="8">
    <location>
        <begin position="213"/>
        <end position="254"/>
    </location>
</feature>
<dbReference type="Proteomes" id="UP000295804">
    <property type="component" value="Unassembled WGS sequence"/>
</dbReference>
<feature type="domain" description="HNH nuclease" evidence="10">
    <location>
        <begin position="688"/>
        <end position="743"/>
    </location>
</feature>
<evidence type="ECO:0000256" key="3">
    <source>
        <dbReference type="ARBA" id="ARBA00022722"/>
    </source>
</evidence>
<keyword evidence="2" id="KW-0929">Antimicrobial</keyword>
<proteinExistence type="inferred from homology"/>
<evidence type="ECO:0000259" key="10">
    <source>
        <dbReference type="SMART" id="SM00507"/>
    </source>
</evidence>
<protein>
    <submittedName>
        <fullName evidence="11">S-type pyocin</fullName>
    </submittedName>
</protein>
<dbReference type="GO" id="GO:0005102">
    <property type="term" value="F:signaling receptor binding"/>
    <property type="evidence" value="ECO:0007669"/>
    <property type="project" value="InterPro"/>
</dbReference>
<gene>
    <name evidence="11" type="ORF">EDF87_106114</name>
</gene>
<reference evidence="11 12" key="1">
    <citation type="submission" date="2019-03" db="EMBL/GenBank/DDBJ databases">
        <title>Genomic analyses of the natural microbiome of Caenorhabditis elegans.</title>
        <authorList>
            <person name="Samuel B."/>
        </authorList>
    </citation>
    <scope>NUCLEOTIDE SEQUENCE [LARGE SCALE GENOMIC DNA]</scope>
    <source>
        <strain evidence="11 12">BIGb0525</strain>
    </source>
</reference>
<keyword evidence="3" id="KW-0540">Nuclease</keyword>
<dbReference type="PRINTS" id="PR01300">
    <property type="entry name" value="PYOCINKILLER"/>
</dbReference>
<dbReference type="GO" id="GO:0019835">
    <property type="term" value="P:cytolysis"/>
    <property type="evidence" value="ECO:0007669"/>
    <property type="project" value="InterPro"/>
</dbReference>
<evidence type="ECO:0000256" key="1">
    <source>
        <dbReference type="ARBA" id="ARBA00006811"/>
    </source>
</evidence>
<evidence type="ECO:0000256" key="6">
    <source>
        <dbReference type="ARBA" id="ARBA00023022"/>
    </source>
</evidence>
<dbReference type="CDD" id="cd00085">
    <property type="entry name" value="HNHc"/>
    <property type="match status" value="1"/>
</dbReference>
<keyword evidence="6" id="KW-0044">Antibiotic</keyword>
<dbReference type="InterPro" id="IPR003060">
    <property type="entry name" value="Pyocin_killer"/>
</dbReference>
<dbReference type="InterPro" id="IPR037146">
    <property type="entry name" value="Colicin/pyocin_DNase_dom_sf"/>
</dbReference>
<comment type="caution">
    <text evidence="11">The sequence shown here is derived from an EMBL/GenBank/DDBJ whole genome shotgun (WGS) entry which is preliminary data.</text>
</comment>
<dbReference type="SUPFAM" id="SSF54060">
    <property type="entry name" value="His-Me finger endonucleases"/>
    <property type="match status" value="1"/>
</dbReference>
<dbReference type="SMART" id="SM00507">
    <property type="entry name" value="HNHc"/>
    <property type="match status" value="1"/>
</dbReference>
<keyword evidence="7" id="KW-0078">Bacteriocin</keyword>
<keyword evidence="4" id="KW-0255">Endonuclease</keyword>
<feature type="region of interest" description="Disordered" evidence="9">
    <location>
        <begin position="1"/>
        <end position="47"/>
    </location>
</feature>
<dbReference type="Pfam" id="PF21431">
    <property type="entry name" value="Col-Pyo_DNase"/>
    <property type="match status" value="1"/>
</dbReference>
<dbReference type="GO" id="GO:0004519">
    <property type="term" value="F:endonuclease activity"/>
    <property type="evidence" value="ECO:0007669"/>
    <property type="project" value="UniProtKB-KW"/>
</dbReference>
<dbReference type="InterPro" id="IPR016128">
    <property type="entry name" value="Pyosin/cloacin_T_dom"/>
</dbReference>
<dbReference type="RefSeq" id="WP_134176005.1">
    <property type="nucleotide sequence ID" value="NZ_SOCQ01000006.1"/>
</dbReference>
<dbReference type="GO" id="GO:0016787">
    <property type="term" value="F:hydrolase activity"/>
    <property type="evidence" value="ECO:0007669"/>
    <property type="project" value="UniProtKB-KW"/>
</dbReference>
<evidence type="ECO:0000313" key="12">
    <source>
        <dbReference type="Proteomes" id="UP000295804"/>
    </source>
</evidence>
<keyword evidence="8" id="KW-0175">Coiled coil</keyword>
<dbReference type="GO" id="GO:0042742">
    <property type="term" value="P:defense response to bacterium"/>
    <property type="evidence" value="ECO:0007669"/>
    <property type="project" value="UniProtKB-KW"/>
</dbReference>
<name>A0A4R7VED6_9PSED</name>
<dbReference type="InterPro" id="IPR003615">
    <property type="entry name" value="HNH_nuc"/>
</dbReference>
<evidence type="ECO:0000256" key="2">
    <source>
        <dbReference type="ARBA" id="ARBA00022529"/>
    </source>
</evidence>
<dbReference type="EMBL" id="SOCQ01000006">
    <property type="protein sequence ID" value="TDV47542.1"/>
    <property type="molecule type" value="Genomic_DNA"/>
</dbReference>
<dbReference type="AlphaFoldDB" id="A0A4R7VED6"/>
<comment type="similarity">
    <text evidence="1">Belongs to the colicin/pyosin nuclease family.</text>
</comment>
<dbReference type="GO" id="GO:0031640">
    <property type="term" value="P:killing of cells of another organism"/>
    <property type="evidence" value="ECO:0007669"/>
    <property type="project" value="UniProtKB-KW"/>
</dbReference>
<evidence type="ECO:0000256" key="8">
    <source>
        <dbReference type="SAM" id="Coils"/>
    </source>
</evidence>
<evidence type="ECO:0000256" key="4">
    <source>
        <dbReference type="ARBA" id="ARBA00022759"/>
    </source>
</evidence>
<sequence>MSDQNWQPGQPLPLGLTEINPYKTPTYSPNAGGGYDRTGRTRNRNRTGSDLFSQLSHQDIADINEATIISQTIQKIEASKATIANEHHIKSTQLAATLQSEIITVTANLGGVHGITPVEALIRQQTALTYLIHKKTLEQNSNQARANAFYGSDPLARTQQDLVDTYLRLPAAEVLHRWTDSYTTAYTAQRNAEELRQLTHRLHVLSYQLTQAYQAEEKRAARLQAQVAAQVARAKAEAENAAKVAAQIAQAKAEAEYANKVAAQIAQAEQEAREDALWEEKQKEAKQRKAEQNAERRRKQIVASIVASEFDSKLSQFSQNRPEGIDEKLRWIKDQYQALHAAYLAVSKAENEVGGFYRVPGRENRWNALNNAQNEIKALIRLKHKIEKVQIPPASGAIIAARPLVITPDGLIAGFEGSPFSLSNALSTLSSLRTAITSGPISTFLALVFYSPSLGNGEIQRNPIVLTIPLAQLDPNKNHKRIGRPATLYGISSRVTSSIRGDHTQLILESTDYSFPVRVRQAVLDSTTNQYTFTTEGLVPITLTWTPKSPPGVANSSSTELPVTESRIRIYPGARVTQVDARLDEHPVCSHEDPDDYILEFPIESGIESIYMMATRGGPRYEPGTATGKGQEVGENWLAGAAQSSGSPVPAQIADQLRGQEFRNFDKFREKFWRSVAADPKLSKQFSKADLKLLTNGAAPSTDEVDSVGRRDKYEIHHIEHIKNGGEVYNIDNLTVMTPSAHIKLHKNGIRP</sequence>
<accession>A0A4R7VED6</accession>
<evidence type="ECO:0000256" key="9">
    <source>
        <dbReference type="SAM" id="MobiDB-lite"/>
    </source>
</evidence>
<evidence type="ECO:0000313" key="11">
    <source>
        <dbReference type="EMBL" id="TDV47542.1"/>
    </source>
</evidence>
<evidence type="ECO:0000256" key="5">
    <source>
        <dbReference type="ARBA" id="ARBA00022801"/>
    </source>
</evidence>
<dbReference type="InterPro" id="IPR036302">
    <property type="entry name" value="Pyosin/cloacin_T_dom_sf"/>
</dbReference>
<keyword evidence="5" id="KW-0378">Hydrolase</keyword>
<evidence type="ECO:0000256" key="7">
    <source>
        <dbReference type="ARBA" id="ARBA00023048"/>
    </source>
</evidence>
<dbReference type="SUPFAM" id="SSF69369">
    <property type="entry name" value="Cloacin translocation domain"/>
    <property type="match status" value="1"/>
</dbReference>